<reference evidence="2" key="1">
    <citation type="journal article" date="2023" name="Mol. Ecol. Resour.">
        <title>Chromosome-level genome assembly of a triploid poplar Populus alba 'Berolinensis'.</title>
        <authorList>
            <person name="Chen S."/>
            <person name="Yu Y."/>
            <person name="Wang X."/>
            <person name="Wang S."/>
            <person name="Zhang T."/>
            <person name="Zhou Y."/>
            <person name="He R."/>
            <person name="Meng N."/>
            <person name="Wang Y."/>
            <person name="Liu W."/>
            <person name="Liu Z."/>
            <person name="Liu J."/>
            <person name="Guo Q."/>
            <person name="Huang H."/>
            <person name="Sederoff R.R."/>
            <person name="Wang G."/>
            <person name="Qu G."/>
            <person name="Chen S."/>
        </authorList>
    </citation>
    <scope>NUCLEOTIDE SEQUENCE</scope>
    <source>
        <strain evidence="2">SC-2020</strain>
    </source>
</reference>
<dbReference type="AlphaFoldDB" id="A0AAD6MFF2"/>
<organism evidence="2 3">
    <name type="scientific">Populus alba x Populus x berolinensis</name>
    <dbReference type="NCBI Taxonomy" id="444605"/>
    <lineage>
        <taxon>Eukaryota</taxon>
        <taxon>Viridiplantae</taxon>
        <taxon>Streptophyta</taxon>
        <taxon>Embryophyta</taxon>
        <taxon>Tracheophyta</taxon>
        <taxon>Spermatophyta</taxon>
        <taxon>Magnoliopsida</taxon>
        <taxon>eudicotyledons</taxon>
        <taxon>Gunneridae</taxon>
        <taxon>Pentapetalae</taxon>
        <taxon>rosids</taxon>
        <taxon>fabids</taxon>
        <taxon>Malpighiales</taxon>
        <taxon>Salicaceae</taxon>
        <taxon>Saliceae</taxon>
        <taxon>Populus</taxon>
    </lineage>
</organism>
<accession>A0AAD6MFF2</accession>
<name>A0AAD6MFF2_9ROSI</name>
<evidence type="ECO:0000313" key="3">
    <source>
        <dbReference type="Proteomes" id="UP001164929"/>
    </source>
</evidence>
<sequence length="70" mass="7498">MGEEKNKETPKGPEIVKIPPQRGRIKAMIFKEFAKKVKNAASLIGFAKRSGGNGSSVSTSTYTSEGHSDS</sequence>
<comment type="caution">
    <text evidence="2">The sequence shown here is derived from an EMBL/GenBank/DDBJ whole genome shotgun (WGS) entry which is preliminary data.</text>
</comment>
<dbReference type="Proteomes" id="UP001164929">
    <property type="component" value="Chromosome 10"/>
</dbReference>
<protein>
    <submittedName>
        <fullName evidence="2">Uncharacterized protein</fullName>
    </submittedName>
</protein>
<evidence type="ECO:0000313" key="2">
    <source>
        <dbReference type="EMBL" id="KAJ6983282.1"/>
    </source>
</evidence>
<gene>
    <name evidence="2" type="ORF">NC653_026176</name>
</gene>
<evidence type="ECO:0000256" key="1">
    <source>
        <dbReference type="SAM" id="MobiDB-lite"/>
    </source>
</evidence>
<proteinExistence type="predicted"/>
<dbReference type="EMBL" id="JAQIZT010000010">
    <property type="protein sequence ID" value="KAJ6983282.1"/>
    <property type="molecule type" value="Genomic_DNA"/>
</dbReference>
<feature type="region of interest" description="Disordered" evidence="1">
    <location>
        <begin position="47"/>
        <end position="70"/>
    </location>
</feature>
<feature type="region of interest" description="Disordered" evidence="1">
    <location>
        <begin position="1"/>
        <end position="20"/>
    </location>
</feature>
<feature type="compositionally biased region" description="Low complexity" evidence="1">
    <location>
        <begin position="55"/>
        <end position="64"/>
    </location>
</feature>
<feature type="compositionally biased region" description="Basic and acidic residues" evidence="1">
    <location>
        <begin position="1"/>
        <end position="11"/>
    </location>
</feature>
<keyword evidence="3" id="KW-1185">Reference proteome</keyword>